<dbReference type="Proteomes" id="UP000799755">
    <property type="component" value="Unassembled WGS sequence"/>
</dbReference>
<keyword evidence="2" id="KW-1185">Reference proteome</keyword>
<accession>A0ACB6QAP7</accession>
<reference evidence="1" key="1">
    <citation type="journal article" date="2020" name="Stud. Mycol.">
        <title>101 Dothideomycetes genomes: a test case for predicting lifestyles and emergence of pathogens.</title>
        <authorList>
            <person name="Haridas S."/>
            <person name="Albert R."/>
            <person name="Binder M."/>
            <person name="Bloem J."/>
            <person name="Labutti K."/>
            <person name="Salamov A."/>
            <person name="Andreopoulos B."/>
            <person name="Baker S."/>
            <person name="Barry K."/>
            <person name="Bills G."/>
            <person name="Bluhm B."/>
            <person name="Cannon C."/>
            <person name="Castanera R."/>
            <person name="Culley D."/>
            <person name="Daum C."/>
            <person name="Ezra D."/>
            <person name="Gonzalez J."/>
            <person name="Henrissat B."/>
            <person name="Kuo A."/>
            <person name="Liang C."/>
            <person name="Lipzen A."/>
            <person name="Lutzoni F."/>
            <person name="Magnuson J."/>
            <person name="Mondo S."/>
            <person name="Nolan M."/>
            <person name="Ohm R."/>
            <person name="Pangilinan J."/>
            <person name="Park H.-J."/>
            <person name="Ramirez L."/>
            <person name="Alfaro M."/>
            <person name="Sun H."/>
            <person name="Tritt A."/>
            <person name="Yoshinaga Y."/>
            <person name="Zwiers L.-H."/>
            <person name="Turgeon B."/>
            <person name="Goodwin S."/>
            <person name="Spatafora J."/>
            <person name="Crous P."/>
            <person name="Grigoriev I."/>
        </authorList>
    </citation>
    <scope>NUCLEOTIDE SEQUENCE</scope>
    <source>
        <strain evidence="1">ATCC 200398</strain>
    </source>
</reference>
<proteinExistence type="predicted"/>
<dbReference type="EMBL" id="MU003549">
    <property type="protein sequence ID" value="KAF2463570.1"/>
    <property type="molecule type" value="Genomic_DNA"/>
</dbReference>
<organism evidence="1 2">
    <name type="scientific">Lindgomyces ingoldianus</name>
    <dbReference type="NCBI Taxonomy" id="673940"/>
    <lineage>
        <taxon>Eukaryota</taxon>
        <taxon>Fungi</taxon>
        <taxon>Dikarya</taxon>
        <taxon>Ascomycota</taxon>
        <taxon>Pezizomycotina</taxon>
        <taxon>Dothideomycetes</taxon>
        <taxon>Pleosporomycetidae</taxon>
        <taxon>Pleosporales</taxon>
        <taxon>Lindgomycetaceae</taxon>
        <taxon>Lindgomyces</taxon>
    </lineage>
</organism>
<gene>
    <name evidence="1" type="ORF">BDR25DRAFT_362751</name>
</gene>
<sequence length="392" mass="43445">MMEALVAIGLVSNIVQIIDFSSKLLSNYRELYRSSVGAFAANVDIEAAATRLVLLNNRIEDSTTTTSDDALKRLCESCSSTADELLAALDTVKAEGRKDKWESIGKALRSVWAKEQIAALEERLAISKLTLAHLKRYNHLDMATRGILDAILKHQDVFEAVYETQAATIRASHNEVVSRLETEHTTARLEVIRETALIIEDEHVRTRNVLQEIQTDGAFTAYPAAYTGTFDHTVGSGVTTLPANIRCFTGDEIHTLCRYTANARQSGARMYKSQNDSAMAEEATCDWLILSEQSSIGHGRRSGCVLRGRTSRHPSQFCVGNHTVSERPYTYSPKSYYRLHTTQAMQVENLPNELRLATLHDDTKCTAKLSNTTVEISASLSYFPSSLSTTIS</sequence>
<protein>
    <submittedName>
        <fullName evidence="1">Uncharacterized protein</fullName>
    </submittedName>
</protein>
<name>A0ACB6QAP7_9PLEO</name>
<evidence type="ECO:0000313" key="1">
    <source>
        <dbReference type="EMBL" id="KAF2463570.1"/>
    </source>
</evidence>
<comment type="caution">
    <text evidence="1">The sequence shown here is derived from an EMBL/GenBank/DDBJ whole genome shotgun (WGS) entry which is preliminary data.</text>
</comment>
<evidence type="ECO:0000313" key="2">
    <source>
        <dbReference type="Proteomes" id="UP000799755"/>
    </source>
</evidence>